<dbReference type="InterPro" id="IPR017006">
    <property type="entry name" value="UCP032756"/>
</dbReference>
<dbReference type="EMBL" id="DQTV01000069">
    <property type="protein sequence ID" value="HIP57161.1"/>
    <property type="molecule type" value="Genomic_DNA"/>
</dbReference>
<evidence type="ECO:0000313" key="1">
    <source>
        <dbReference type="EMBL" id="HIP57161.1"/>
    </source>
</evidence>
<comment type="caution">
    <text evidence="1">The sequence shown here is derived from an EMBL/GenBank/DDBJ whole genome shotgun (WGS) entry which is preliminary data.</text>
</comment>
<dbReference type="Pfam" id="PF10051">
    <property type="entry name" value="DUF2286"/>
    <property type="match status" value="1"/>
</dbReference>
<proteinExistence type="predicted"/>
<reference evidence="1" key="1">
    <citation type="journal article" date="2020" name="ISME J.">
        <title>Gammaproteobacteria mediating utilization of methyl-, sulfur- and petroleum organic compounds in deep ocean hydrothermal plumes.</title>
        <authorList>
            <person name="Zhou Z."/>
            <person name="Liu Y."/>
            <person name="Pan J."/>
            <person name="Cron B.R."/>
            <person name="Toner B.M."/>
            <person name="Anantharaman K."/>
            <person name="Breier J.A."/>
            <person name="Dick G.J."/>
            <person name="Li M."/>
        </authorList>
    </citation>
    <scope>NUCLEOTIDE SEQUENCE</scope>
    <source>
        <strain evidence="1">SZUA-1435</strain>
    </source>
</reference>
<gene>
    <name evidence="1" type="ORF">EYH02_03715</name>
</gene>
<evidence type="ECO:0000313" key="2">
    <source>
        <dbReference type="Proteomes" id="UP000605805"/>
    </source>
</evidence>
<protein>
    <submittedName>
        <fullName evidence="1">DUF2286 domain-containing protein</fullName>
    </submittedName>
</protein>
<dbReference type="AlphaFoldDB" id="A0A832YYA8"/>
<dbReference type="Proteomes" id="UP000605805">
    <property type="component" value="Unassembled WGS sequence"/>
</dbReference>
<sequence>MRILILRAEYGEVKEKNVVEGEISSILKDVVKKALELWDPKKSDLIVMRHSHEMQVKLPISKEQYLLYSKFNLRRQGDKAVFEIPLYVISFENQWMGEELVDSKVFIVAPYVDDYTEQELERLAQSITLGKEKEESNEEMEGEK</sequence>
<accession>A0A832YYA8</accession>
<organism evidence="1 2">
    <name type="scientific">Ignisphaera aggregans</name>
    <dbReference type="NCBI Taxonomy" id="334771"/>
    <lineage>
        <taxon>Archaea</taxon>
        <taxon>Thermoproteota</taxon>
        <taxon>Thermoprotei</taxon>
        <taxon>Desulfurococcales</taxon>
        <taxon>Desulfurococcaceae</taxon>
        <taxon>Ignisphaera</taxon>
    </lineage>
</organism>
<name>A0A832YYA8_9CREN</name>